<dbReference type="Proteomes" id="UP001216899">
    <property type="component" value="Chromosome"/>
</dbReference>
<proteinExistence type="predicted"/>
<dbReference type="EMBL" id="CP117466">
    <property type="protein sequence ID" value="WDA11668.1"/>
    <property type="molecule type" value="Genomic_DNA"/>
</dbReference>
<evidence type="ECO:0000313" key="2">
    <source>
        <dbReference type="Proteomes" id="UP001216899"/>
    </source>
</evidence>
<keyword evidence="2" id="KW-1185">Reference proteome</keyword>
<name>A0ABY7US97_9RHOB</name>
<sequence length="114" mass="11074">MATIVKTSMGGPGQRPVTEVTLTATNVLTYEPGTGQVLILRNPTAGAVSPVIDGADGTTVSYPGAPNISVAAGFAVGAIPAGGVVAVPLDTISAYLQGAINVTGTGLVAVLLGN</sequence>
<dbReference type="RefSeq" id="WP_139085247.1">
    <property type="nucleotide sequence ID" value="NZ_CP117466.1"/>
</dbReference>
<gene>
    <name evidence="1" type="ORF">PRL19_10190</name>
</gene>
<evidence type="ECO:0000313" key="1">
    <source>
        <dbReference type="EMBL" id="WDA11668.1"/>
    </source>
</evidence>
<accession>A0ABY7US97</accession>
<reference evidence="1 2" key="1">
    <citation type="submission" date="2023-02" db="EMBL/GenBank/DDBJ databases">
        <title>Whole genome sequenc of Paracoccus marcusii MBLB0836.</title>
        <authorList>
            <person name="Seo M.-J."/>
            <person name="Cho E.-S."/>
            <person name="Hwang C.Y."/>
        </authorList>
    </citation>
    <scope>NUCLEOTIDE SEQUENCE [LARGE SCALE GENOMIC DNA]</scope>
    <source>
        <strain evidence="1 2">MBLB0836</strain>
    </source>
</reference>
<protein>
    <submittedName>
        <fullName evidence="1">Uncharacterized protein</fullName>
    </submittedName>
</protein>
<organism evidence="1 2">
    <name type="scientific">Paracoccus marcusii</name>
    <dbReference type="NCBI Taxonomy" id="59779"/>
    <lineage>
        <taxon>Bacteria</taxon>
        <taxon>Pseudomonadati</taxon>
        <taxon>Pseudomonadota</taxon>
        <taxon>Alphaproteobacteria</taxon>
        <taxon>Rhodobacterales</taxon>
        <taxon>Paracoccaceae</taxon>
        <taxon>Paracoccus</taxon>
    </lineage>
</organism>